<feature type="repeat" description="PPR" evidence="2">
    <location>
        <begin position="143"/>
        <end position="177"/>
    </location>
</feature>
<dbReference type="EMBL" id="JABCRI010000016">
    <property type="protein sequence ID" value="KAF8392441.1"/>
    <property type="molecule type" value="Genomic_DNA"/>
</dbReference>
<dbReference type="GO" id="GO:0009451">
    <property type="term" value="P:RNA modification"/>
    <property type="evidence" value="ECO:0007669"/>
    <property type="project" value="InterPro"/>
</dbReference>
<evidence type="ECO:0000313" key="4">
    <source>
        <dbReference type="Proteomes" id="UP000655225"/>
    </source>
</evidence>
<dbReference type="PROSITE" id="PS51375">
    <property type="entry name" value="PPR"/>
    <property type="match status" value="1"/>
</dbReference>
<gene>
    <name evidence="3" type="ORF">HHK36_022783</name>
</gene>
<sequence length="189" mass="20811">MHAEGYPEQRPTAADPLLRALQEGLRNFVPYHGGSVNSVFDYHAESSDLDSVGVVVGFAQTGLEEKALKLFVKIVKKGIEVDQNMVSPLFWGFGSDTTLALGKQIHSLLSSNPFVSNGLINMYSKCGGLGESIKVFNRMPMRNSVSWNSMIVAFARHGNGSRALQLYKEMRLEGVRANRCHIYITASCL</sequence>
<dbReference type="InterPro" id="IPR002885">
    <property type="entry name" value="PPR_rpt"/>
</dbReference>
<dbReference type="NCBIfam" id="TIGR00756">
    <property type="entry name" value="PPR"/>
    <property type="match status" value="1"/>
</dbReference>
<organism evidence="3 4">
    <name type="scientific">Tetracentron sinense</name>
    <name type="common">Spur-leaf</name>
    <dbReference type="NCBI Taxonomy" id="13715"/>
    <lineage>
        <taxon>Eukaryota</taxon>
        <taxon>Viridiplantae</taxon>
        <taxon>Streptophyta</taxon>
        <taxon>Embryophyta</taxon>
        <taxon>Tracheophyta</taxon>
        <taxon>Spermatophyta</taxon>
        <taxon>Magnoliopsida</taxon>
        <taxon>Trochodendrales</taxon>
        <taxon>Trochodendraceae</taxon>
        <taxon>Tetracentron</taxon>
    </lineage>
</organism>
<dbReference type="AlphaFoldDB" id="A0A834YSJ7"/>
<dbReference type="PANTHER" id="PTHR47926">
    <property type="entry name" value="PENTATRICOPEPTIDE REPEAT-CONTAINING PROTEIN"/>
    <property type="match status" value="1"/>
</dbReference>
<evidence type="ECO:0000313" key="3">
    <source>
        <dbReference type="EMBL" id="KAF8392441.1"/>
    </source>
</evidence>
<dbReference type="GO" id="GO:0003723">
    <property type="term" value="F:RNA binding"/>
    <property type="evidence" value="ECO:0007669"/>
    <property type="project" value="InterPro"/>
</dbReference>
<keyword evidence="1" id="KW-0677">Repeat</keyword>
<dbReference type="OrthoDB" id="1937829at2759"/>
<dbReference type="InterPro" id="IPR046960">
    <property type="entry name" value="PPR_At4g14850-like_plant"/>
</dbReference>
<dbReference type="InterPro" id="IPR011990">
    <property type="entry name" value="TPR-like_helical_dom_sf"/>
</dbReference>
<keyword evidence="4" id="KW-1185">Reference proteome</keyword>
<name>A0A834YSJ7_TETSI</name>
<evidence type="ECO:0000256" key="1">
    <source>
        <dbReference type="ARBA" id="ARBA00022737"/>
    </source>
</evidence>
<proteinExistence type="predicted"/>
<accession>A0A834YSJ7</accession>
<dbReference type="OMA" id="RANRCHI"/>
<comment type="caution">
    <text evidence="3">The sequence shown here is derived from an EMBL/GenBank/DDBJ whole genome shotgun (WGS) entry which is preliminary data.</text>
</comment>
<dbReference type="PANTHER" id="PTHR47926:SF374">
    <property type="entry name" value="PENTATRICOPEPTIDE REPEAT-CONTAINING PROTEIN"/>
    <property type="match status" value="1"/>
</dbReference>
<evidence type="ECO:0000256" key="2">
    <source>
        <dbReference type="PROSITE-ProRule" id="PRU00708"/>
    </source>
</evidence>
<protein>
    <recommendedName>
        <fullName evidence="5">Pentatricopeptide repeat-containing protein</fullName>
    </recommendedName>
</protein>
<dbReference type="Proteomes" id="UP000655225">
    <property type="component" value="Unassembled WGS sequence"/>
</dbReference>
<evidence type="ECO:0008006" key="5">
    <source>
        <dbReference type="Google" id="ProtNLM"/>
    </source>
</evidence>
<dbReference type="Pfam" id="PF01535">
    <property type="entry name" value="PPR"/>
    <property type="match status" value="3"/>
</dbReference>
<reference evidence="3 4" key="1">
    <citation type="submission" date="2020-04" db="EMBL/GenBank/DDBJ databases">
        <title>Plant Genome Project.</title>
        <authorList>
            <person name="Zhang R.-G."/>
        </authorList>
    </citation>
    <scope>NUCLEOTIDE SEQUENCE [LARGE SCALE GENOMIC DNA]</scope>
    <source>
        <strain evidence="3">YNK0</strain>
        <tissue evidence="3">Leaf</tissue>
    </source>
</reference>
<dbReference type="Gene3D" id="1.25.40.10">
    <property type="entry name" value="Tetratricopeptide repeat domain"/>
    <property type="match status" value="1"/>
</dbReference>